<evidence type="ECO:0000313" key="7">
    <source>
        <dbReference type="Proteomes" id="UP000438429"/>
    </source>
</evidence>
<keyword evidence="4 5" id="KW-0472">Membrane</keyword>
<name>A0A6A4RSP9_SCOMX</name>
<dbReference type="GO" id="GO:0016020">
    <property type="term" value="C:membrane"/>
    <property type="evidence" value="ECO:0007669"/>
    <property type="project" value="UniProtKB-SubCell"/>
</dbReference>
<dbReference type="Proteomes" id="UP000438429">
    <property type="component" value="Unassembled WGS sequence"/>
</dbReference>
<feature type="transmembrane region" description="Helical" evidence="5">
    <location>
        <begin position="171"/>
        <end position="195"/>
    </location>
</feature>
<gene>
    <name evidence="6" type="ORF">F2P81_022577</name>
</gene>
<dbReference type="Pfam" id="PF00822">
    <property type="entry name" value="PMP22_Claudin"/>
    <property type="match status" value="1"/>
</dbReference>
<dbReference type="Gene3D" id="1.20.140.150">
    <property type="match status" value="1"/>
</dbReference>
<evidence type="ECO:0000256" key="4">
    <source>
        <dbReference type="ARBA" id="ARBA00023136"/>
    </source>
</evidence>
<accession>A0A6A4RSP9</accession>
<evidence type="ECO:0000313" key="6">
    <source>
        <dbReference type="EMBL" id="KAF0025696.1"/>
    </source>
</evidence>
<feature type="transmembrane region" description="Helical" evidence="5">
    <location>
        <begin position="148"/>
        <end position="165"/>
    </location>
</feature>
<evidence type="ECO:0000256" key="5">
    <source>
        <dbReference type="SAM" id="Phobius"/>
    </source>
</evidence>
<organism evidence="6 7">
    <name type="scientific">Scophthalmus maximus</name>
    <name type="common">Turbot</name>
    <name type="synonym">Psetta maxima</name>
    <dbReference type="NCBI Taxonomy" id="52904"/>
    <lineage>
        <taxon>Eukaryota</taxon>
        <taxon>Metazoa</taxon>
        <taxon>Chordata</taxon>
        <taxon>Craniata</taxon>
        <taxon>Vertebrata</taxon>
        <taxon>Euteleostomi</taxon>
        <taxon>Actinopterygii</taxon>
        <taxon>Neopterygii</taxon>
        <taxon>Teleostei</taxon>
        <taxon>Neoteleostei</taxon>
        <taxon>Acanthomorphata</taxon>
        <taxon>Carangaria</taxon>
        <taxon>Pleuronectiformes</taxon>
        <taxon>Pleuronectoidei</taxon>
        <taxon>Scophthalmidae</taxon>
        <taxon>Scophthalmus</taxon>
    </lineage>
</organism>
<dbReference type="AlphaFoldDB" id="A0A6A4RSP9"/>
<evidence type="ECO:0000256" key="1">
    <source>
        <dbReference type="ARBA" id="ARBA00004141"/>
    </source>
</evidence>
<sequence length="199" mass="22432">MLDSFRILRGVVNIIKVNAQTQSCNNSNNICKTYFIREEKKKKKKKKKKKTILESMIVTTAAKQRPVIMATIHTSNGARVTKATPRHVSPLPSIESEERPARSEGHYAVVGLFGENLLLLLRCEPEPLCCVLFFWVCLEIRAASSLRLFVMSGAIIYTVMSPAWVPEANAFGYSYILAWVAFPLALISGLIYVILRKRE</sequence>
<comment type="subcellular location">
    <subcellularLocation>
        <location evidence="1">Membrane</location>
        <topology evidence="1">Multi-pass membrane protein</topology>
    </subcellularLocation>
</comment>
<dbReference type="EMBL" id="VEVO01000020">
    <property type="protein sequence ID" value="KAF0025696.1"/>
    <property type="molecule type" value="Genomic_DNA"/>
</dbReference>
<keyword evidence="3 5" id="KW-1133">Transmembrane helix</keyword>
<comment type="caution">
    <text evidence="6">The sequence shown here is derived from an EMBL/GenBank/DDBJ whole genome shotgun (WGS) entry which is preliminary data.</text>
</comment>
<proteinExistence type="predicted"/>
<protein>
    <recommendedName>
        <fullName evidence="8">Peripheral myelin protein 22</fullName>
    </recommendedName>
</protein>
<evidence type="ECO:0000256" key="3">
    <source>
        <dbReference type="ARBA" id="ARBA00022989"/>
    </source>
</evidence>
<evidence type="ECO:0000256" key="2">
    <source>
        <dbReference type="ARBA" id="ARBA00022692"/>
    </source>
</evidence>
<keyword evidence="2 5" id="KW-0812">Transmembrane</keyword>
<evidence type="ECO:0008006" key="8">
    <source>
        <dbReference type="Google" id="ProtNLM"/>
    </source>
</evidence>
<dbReference type="InterPro" id="IPR004031">
    <property type="entry name" value="PMP22/EMP/MP20/Claudin"/>
</dbReference>
<reference evidence="6 7" key="1">
    <citation type="submission" date="2019-06" db="EMBL/GenBank/DDBJ databases">
        <title>Draft genomes of female and male turbot (Scophthalmus maximus).</title>
        <authorList>
            <person name="Xu H."/>
            <person name="Xu X.-W."/>
            <person name="Shao C."/>
            <person name="Chen S."/>
        </authorList>
    </citation>
    <scope>NUCLEOTIDE SEQUENCE [LARGE SCALE GENOMIC DNA]</scope>
    <source>
        <strain evidence="6">Ysfricsl-2016a</strain>
        <tissue evidence="6">Blood</tissue>
    </source>
</reference>